<accession>A0A8S5SVN3</accession>
<name>A0A8S5SVN3_9CAUD</name>
<reference evidence="1" key="1">
    <citation type="journal article" date="2021" name="Proc. Natl. Acad. Sci. U.S.A.">
        <title>A Catalog of Tens of Thousands of Viruses from Human Metagenomes Reveals Hidden Associations with Chronic Diseases.</title>
        <authorList>
            <person name="Tisza M.J."/>
            <person name="Buck C.B."/>
        </authorList>
    </citation>
    <scope>NUCLEOTIDE SEQUENCE</scope>
    <source>
        <strain evidence="1">CtqPo10</strain>
    </source>
</reference>
<evidence type="ECO:0000313" key="1">
    <source>
        <dbReference type="EMBL" id="DAF54767.1"/>
    </source>
</evidence>
<sequence length="55" mass="6462">MCNHNWVLIEKPRHLKYNYSGLEVVIGKCRCTKCKKIKDRKMIGHQIGNIFEETG</sequence>
<organism evidence="1">
    <name type="scientific">Siphoviridae sp. ctqPo10</name>
    <dbReference type="NCBI Taxonomy" id="2827948"/>
    <lineage>
        <taxon>Viruses</taxon>
        <taxon>Duplodnaviria</taxon>
        <taxon>Heunggongvirae</taxon>
        <taxon>Uroviricota</taxon>
        <taxon>Caudoviricetes</taxon>
    </lineage>
</organism>
<protein>
    <submittedName>
        <fullName evidence="1">Uncharacterized protein</fullName>
    </submittedName>
</protein>
<dbReference type="EMBL" id="BK032682">
    <property type="protein sequence ID" value="DAF54767.1"/>
    <property type="molecule type" value="Genomic_DNA"/>
</dbReference>
<proteinExistence type="predicted"/>